<dbReference type="Gene3D" id="3.40.50.150">
    <property type="entry name" value="Vaccinia Virus protein VP39"/>
    <property type="match status" value="1"/>
</dbReference>
<dbReference type="EMBL" id="FMYW01000015">
    <property type="protein sequence ID" value="SDC70064.1"/>
    <property type="molecule type" value="Genomic_DNA"/>
</dbReference>
<dbReference type="AlphaFoldDB" id="A0A1G6NRS4"/>
<keyword evidence="2 6" id="KW-0489">Methyltransferase</keyword>
<evidence type="ECO:0000313" key="8">
    <source>
        <dbReference type="Proteomes" id="UP000198943"/>
    </source>
</evidence>
<dbReference type="InterPro" id="IPR029063">
    <property type="entry name" value="SAM-dependent_MTases_sf"/>
</dbReference>
<evidence type="ECO:0000256" key="3">
    <source>
        <dbReference type="ARBA" id="ARBA00022679"/>
    </source>
</evidence>
<evidence type="ECO:0000256" key="4">
    <source>
        <dbReference type="ARBA" id="ARBA00022691"/>
    </source>
</evidence>
<keyword evidence="8" id="KW-1185">Reference proteome</keyword>
<dbReference type="Pfam" id="PF00145">
    <property type="entry name" value="DNA_methylase"/>
    <property type="match status" value="1"/>
</dbReference>
<dbReference type="EC" id="2.1.1.37" evidence="1"/>
<sequence>MLTLGSLFDGIGGWLLAAVHNGVKPIWSSEIEKFPMAVTKHHFPDVIQLGDITKLDGAKLPPVDIICAGSPCQDLSVAGKREGLKGERSGLFINAINIVRRMRMSTGGGQPRFFVWENVPGAFSSNKGLDFRAVLEEIGQTEIPMPANDKWAENGVAQLPGCEIAWRVLDAQWWVPQRRKRIFLVADFDSIQPCASKILFVEKSVYGNFEKGESERQEVTGSVTDGIGIPIVLRMRGGA</sequence>
<dbReference type="InterPro" id="IPR001525">
    <property type="entry name" value="C5_MeTfrase"/>
</dbReference>
<proteinExistence type="inferred from homology"/>
<dbReference type="PROSITE" id="PS00094">
    <property type="entry name" value="C5_MTASE_1"/>
    <property type="match status" value="1"/>
</dbReference>
<dbReference type="InterPro" id="IPR018117">
    <property type="entry name" value="C5_DNA_meth_AS"/>
</dbReference>
<dbReference type="PROSITE" id="PS51679">
    <property type="entry name" value="SAM_MT_C5"/>
    <property type="match status" value="1"/>
</dbReference>
<comment type="similarity">
    <text evidence="6">Belongs to the class I-like SAM-binding methyltransferase superfamily. C5-methyltransferase family.</text>
</comment>
<dbReference type="PRINTS" id="PR00105">
    <property type="entry name" value="C5METTRFRASE"/>
</dbReference>
<dbReference type="GO" id="GO:0003886">
    <property type="term" value="F:DNA (cytosine-5-)-methyltransferase activity"/>
    <property type="evidence" value="ECO:0007669"/>
    <property type="project" value="UniProtKB-EC"/>
</dbReference>
<dbReference type="InterPro" id="IPR050750">
    <property type="entry name" value="C5-MTase"/>
</dbReference>
<feature type="active site" evidence="6">
    <location>
        <position position="72"/>
    </location>
</feature>
<dbReference type="Proteomes" id="UP000198943">
    <property type="component" value="Unassembled WGS sequence"/>
</dbReference>
<keyword evidence="5" id="KW-0680">Restriction system</keyword>
<reference evidence="8" key="1">
    <citation type="submission" date="2016-10" db="EMBL/GenBank/DDBJ databases">
        <authorList>
            <person name="Varghese N."/>
            <person name="Submissions S."/>
        </authorList>
    </citation>
    <scope>NUCLEOTIDE SEQUENCE [LARGE SCALE GENOMIC DNA]</scope>
    <source>
        <strain evidence="8">DSM 11005</strain>
    </source>
</reference>
<organism evidence="7 8">
    <name type="scientific">Succiniclasticum ruminis</name>
    <dbReference type="NCBI Taxonomy" id="40841"/>
    <lineage>
        <taxon>Bacteria</taxon>
        <taxon>Bacillati</taxon>
        <taxon>Bacillota</taxon>
        <taxon>Negativicutes</taxon>
        <taxon>Acidaminococcales</taxon>
        <taxon>Acidaminococcaceae</taxon>
        <taxon>Succiniclasticum</taxon>
    </lineage>
</organism>
<dbReference type="GO" id="GO:0009307">
    <property type="term" value="P:DNA restriction-modification system"/>
    <property type="evidence" value="ECO:0007669"/>
    <property type="project" value="UniProtKB-KW"/>
</dbReference>
<evidence type="ECO:0000313" key="7">
    <source>
        <dbReference type="EMBL" id="SDC70064.1"/>
    </source>
</evidence>
<dbReference type="GO" id="GO:0032259">
    <property type="term" value="P:methylation"/>
    <property type="evidence" value="ECO:0007669"/>
    <property type="project" value="UniProtKB-KW"/>
</dbReference>
<protein>
    <recommendedName>
        <fullName evidence="1">DNA (cytosine-5-)-methyltransferase</fullName>
        <ecNumber evidence="1">2.1.1.37</ecNumber>
    </recommendedName>
</protein>
<dbReference type="PANTHER" id="PTHR46098">
    <property type="entry name" value="TRNA (CYTOSINE(38)-C(5))-METHYLTRANSFERASE"/>
    <property type="match status" value="1"/>
</dbReference>
<evidence type="ECO:0000256" key="6">
    <source>
        <dbReference type="PROSITE-ProRule" id="PRU01016"/>
    </source>
</evidence>
<accession>A0A1G6NRS4</accession>
<dbReference type="SUPFAM" id="SSF53335">
    <property type="entry name" value="S-adenosyl-L-methionine-dependent methyltransferases"/>
    <property type="match status" value="1"/>
</dbReference>
<keyword evidence="3 6" id="KW-0808">Transferase</keyword>
<evidence type="ECO:0000256" key="5">
    <source>
        <dbReference type="ARBA" id="ARBA00022747"/>
    </source>
</evidence>
<keyword evidence="4 6" id="KW-0949">S-adenosyl-L-methionine</keyword>
<evidence type="ECO:0000256" key="1">
    <source>
        <dbReference type="ARBA" id="ARBA00011975"/>
    </source>
</evidence>
<name>A0A1G6NRS4_9FIRM</name>
<dbReference type="OrthoDB" id="9813719at2"/>
<evidence type="ECO:0000256" key="2">
    <source>
        <dbReference type="ARBA" id="ARBA00022603"/>
    </source>
</evidence>
<dbReference type="PANTHER" id="PTHR46098:SF1">
    <property type="entry name" value="TRNA (CYTOSINE(38)-C(5))-METHYLTRANSFERASE"/>
    <property type="match status" value="1"/>
</dbReference>
<gene>
    <name evidence="7" type="ORF">SAMN04487864_11548</name>
</gene>